<gene>
    <name evidence="2" type="ORF">H9753_09300</name>
</gene>
<accession>A0A9D2PNL8</accession>
<keyword evidence="1" id="KW-0732">Signal</keyword>
<protein>
    <recommendedName>
        <fullName evidence="4">Lipoprotein</fullName>
    </recommendedName>
</protein>
<reference evidence="2" key="1">
    <citation type="journal article" date="2021" name="PeerJ">
        <title>Extensive microbial diversity within the chicken gut microbiome revealed by metagenomics and culture.</title>
        <authorList>
            <person name="Gilroy R."/>
            <person name="Ravi A."/>
            <person name="Getino M."/>
            <person name="Pursley I."/>
            <person name="Horton D.L."/>
            <person name="Alikhan N.F."/>
            <person name="Baker D."/>
            <person name="Gharbi K."/>
            <person name="Hall N."/>
            <person name="Watson M."/>
            <person name="Adriaenssens E.M."/>
            <person name="Foster-Nyarko E."/>
            <person name="Jarju S."/>
            <person name="Secka A."/>
            <person name="Antonio M."/>
            <person name="Oren A."/>
            <person name="Chaudhuri R.R."/>
            <person name="La Ragione R."/>
            <person name="Hildebrand F."/>
            <person name="Pallen M.J."/>
        </authorList>
    </citation>
    <scope>NUCLEOTIDE SEQUENCE</scope>
    <source>
        <strain evidence="2">ChiBcec2-3848</strain>
    </source>
</reference>
<dbReference type="Proteomes" id="UP000823886">
    <property type="component" value="Unassembled WGS sequence"/>
</dbReference>
<name>A0A9D2PNL8_9FIRM</name>
<dbReference type="PROSITE" id="PS51257">
    <property type="entry name" value="PROKAR_LIPOPROTEIN"/>
    <property type="match status" value="1"/>
</dbReference>
<evidence type="ECO:0000313" key="2">
    <source>
        <dbReference type="EMBL" id="HJC63796.1"/>
    </source>
</evidence>
<organism evidence="2 3">
    <name type="scientific">Candidatus Blautia merdavium</name>
    <dbReference type="NCBI Taxonomy" id="2838494"/>
    <lineage>
        <taxon>Bacteria</taxon>
        <taxon>Bacillati</taxon>
        <taxon>Bacillota</taxon>
        <taxon>Clostridia</taxon>
        <taxon>Lachnospirales</taxon>
        <taxon>Lachnospiraceae</taxon>
        <taxon>Blautia</taxon>
    </lineage>
</organism>
<sequence>MKHSKWIALLLTGVCAVSLLAGCGSKGNDTPPQTSSQQQGSAKLNDEVYEGSVLSGTVINYADGEFSVLAIQEETADDGGEIAIMPAPGSEGENNTTKVTYGEDCEFQVVRIDASQEKAPEYQEASAGDVQKLTEVIVFGEELSSGEVQADKVLIADIYNKDKMPGSY</sequence>
<evidence type="ECO:0008006" key="4">
    <source>
        <dbReference type="Google" id="ProtNLM"/>
    </source>
</evidence>
<evidence type="ECO:0000313" key="3">
    <source>
        <dbReference type="Proteomes" id="UP000823886"/>
    </source>
</evidence>
<feature type="signal peptide" evidence="1">
    <location>
        <begin position="1"/>
        <end position="21"/>
    </location>
</feature>
<feature type="chain" id="PRO_5038608300" description="Lipoprotein" evidence="1">
    <location>
        <begin position="22"/>
        <end position="168"/>
    </location>
</feature>
<evidence type="ECO:0000256" key="1">
    <source>
        <dbReference type="SAM" id="SignalP"/>
    </source>
</evidence>
<dbReference type="EMBL" id="DWVZ01000126">
    <property type="protein sequence ID" value="HJC63796.1"/>
    <property type="molecule type" value="Genomic_DNA"/>
</dbReference>
<reference evidence="2" key="2">
    <citation type="submission" date="2021-04" db="EMBL/GenBank/DDBJ databases">
        <authorList>
            <person name="Gilroy R."/>
        </authorList>
    </citation>
    <scope>NUCLEOTIDE SEQUENCE</scope>
    <source>
        <strain evidence="2">ChiBcec2-3848</strain>
    </source>
</reference>
<dbReference type="AlphaFoldDB" id="A0A9D2PNL8"/>
<comment type="caution">
    <text evidence="2">The sequence shown here is derived from an EMBL/GenBank/DDBJ whole genome shotgun (WGS) entry which is preliminary data.</text>
</comment>
<proteinExistence type="predicted"/>